<dbReference type="AlphaFoldDB" id="A0AA35ZGW0"/>
<keyword evidence="2" id="KW-1185">Reference proteome</keyword>
<reference evidence="1" key="1">
    <citation type="submission" date="2023-04" db="EMBL/GenBank/DDBJ databases">
        <authorList>
            <person name="Vijverberg K."/>
            <person name="Xiong W."/>
            <person name="Schranz E."/>
        </authorList>
    </citation>
    <scope>NUCLEOTIDE SEQUENCE</scope>
</reference>
<accession>A0AA35ZGW0</accession>
<sequence>MMKVAHWIIASLVIPRKERSTISVLVLKILYAMAHRMKTSYLITDYFFATNSSGIISLFVKSAPVRTPYPENDQPLPGDPYLTMVVLESIQLFRLADSHHHWTVGQNHDPKLLITSENRNTLALKRPTNFIYWKITRTFSSSPIPVRNMRKVKKLRRMAMMIVETRNPKIFHPWVVPAHSMMLVTRHITNNT</sequence>
<proteinExistence type="predicted"/>
<evidence type="ECO:0000313" key="1">
    <source>
        <dbReference type="EMBL" id="CAI9291752.1"/>
    </source>
</evidence>
<name>A0AA35ZGW0_LACSI</name>
<gene>
    <name evidence="1" type="ORF">LSALG_LOCUS30870</name>
</gene>
<dbReference type="EMBL" id="OX465082">
    <property type="protein sequence ID" value="CAI9291752.1"/>
    <property type="molecule type" value="Genomic_DNA"/>
</dbReference>
<protein>
    <submittedName>
        <fullName evidence="1">Uncharacterized protein</fullName>
    </submittedName>
</protein>
<evidence type="ECO:0000313" key="2">
    <source>
        <dbReference type="Proteomes" id="UP001177003"/>
    </source>
</evidence>
<organism evidence="1 2">
    <name type="scientific">Lactuca saligna</name>
    <name type="common">Willowleaf lettuce</name>
    <dbReference type="NCBI Taxonomy" id="75948"/>
    <lineage>
        <taxon>Eukaryota</taxon>
        <taxon>Viridiplantae</taxon>
        <taxon>Streptophyta</taxon>
        <taxon>Embryophyta</taxon>
        <taxon>Tracheophyta</taxon>
        <taxon>Spermatophyta</taxon>
        <taxon>Magnoliopsida</taxon>
        <taxon>eudicotyledons</taxon>
        <taxon>Gunneridae</taxon>
        <taxon>Pentapetalae</taxon>
        <taxon>asterids</taxon>
        <taxon>campanulids</taxon>
        <taxon>Asterales</taxon>
        <taxon>Asteraceae</taxon>
        <taxon>Cichorioideae</taxon>
        <taxon>Cichorieae</taxon>
        <taxon>Lactucinae</taxon>
        <taxon>Lactuca</taxon>
    </lineage>
</organism>
<dbReference type="Proteomes" id="UP001177003">
    <property type="component" value="Chromosome 6"/>
</dbReference>